<evidence type="ECO:0000313" key="3">
    <source>
        <dbReference type="Proteomes" id="UP000708208"/>
    </source>
</evidence>
<dbReference type="EMBL" id="CAJVCH010178952">
    <property type="protein sequence ID" value="CAG7729468.1"/>
    <property type="molecule type" value="Genomic_DNA"/>
</dbReference>
<keyword evidence="1" id="KW-0472">Membrane</keyword>
<evidence type="ECO:0000313" key="2">
    <source>
        <dbReference type="EMBL" id="CAG7729468.1"/>
    </source>
</evidence>
<keyword evidence="1" id="KW-0812">Transmembrane</keyword>
<name>A0A8J2NWX1_9HEXA</name>
<protein>
    <submittedName>
        <fullName evidence="2">Uncharacterized protein</fullName>
    </submittedName>
</protein>
<reference evidence="2" key="1">
    <citation type="submission" date="2021-06" db="EMBL/GenBank/DDBJ databases">
        <authorList>
            <person name="Hodson N. C."/>
            <person name="Mongue J. A."/>
            <person name="Jaron S. K."/>
        </authorList>
    </citation>
    <scope>NUCLEOTIDE SEQUENCE</scope>
</reference>
<sequence>MKQSSFSTPPWFTPIPIAISILVYVVLVPIYSPFLIYRAIVILIWKLKRPDLDSMVSGYDTIFTSRKPGLALSDIVLCLVVDGEISASRIREMFQDRVAHLQDSTGKLIFRRLFQNFTTFLGYLFWKSDREFRLENHIRNYDYDTTSKIPKPSDDKTVQVTLAELTVAPWNPNRSPWELLSHWIISSIISDPLLHSYHQKGWQDRIYMG</sequence>
<accession>A0A8J2NWX1</accession>
<gene>
    <name evidence="2" type="ORF">AFUS01_LOCUS18180</name>
</gene>
<keyword evidence="3" id="KW-1185">Reference proteome</keyword>
<dbReference type="Proteomes" id="UP000708208">
    <property type="component" value="Unassembled WGS sequence"/>
</dbReference>
<keyword evidence="1" id="KW-1133">Transmembrane helix</keyword>
<proteinExistence type="predicted"/>
<comment type="caution">
    <text evidence="2">The sequence shown here is derived from an EMBL/GenBank/DDBJ whole genome shotgun (WGS) entry which is preliminary data.</text>
</comment>
<organism evidence="2 3">
    <name type="scientific">Allacma fusca</name>
    <dbReference type="NCBI Taxonomy" id="39272"/>
    <lineage>
        <taxon>Eukaryota</taxon>
        <taxon>Metazoa</taxon>
        <taxon>Ecdysozoa</taxon>
        <taxon>Arthropoda</taxon>
        <taxon>Hexapoda</taxon>
        <taxon>Collembola</taxon>
        <taxon>Symphypleona</taxon>
        <taxon>Sminthuridae</taxon>
        <taxon>Allacma</taxon>
    </lineage>
</organism>
<evidence type="ECO:0000256" key="1">
    <source>
        <dbReference type="SAM" id="Phobius"/>
    </source>
</evidence>
<feature type="transmembrane region" description="Helical" evidence="1">
    <location>
        <begin position="15"/>
        <end position="45"/>
    </location>
</feature>
<dbReference type="AlphaFoldDB" id="A0A8J2NWX1"/>
<dbReference type="OrthoDB" id="619536at2759"/>